<dbReference type="InterPro" id="IPR027417">
    <property type="entry name" value="P-loop_NTPase"/>
</dbReference>
<evidence type="ECO:0000313" key="8">
    <source>
        <dbReference type="Proteomes" id="UP000321827"/>
    </source>
</evidence>
<name>A0A511RKY1_9DEIN</name>
<dbReference type="SMART" id="SM00490">
    <property type="entry name" value="HELICc"/>
    <property type="match status" value="1"/>
</dbReference>
<dbReference type="EMBL" id="BJXN01000012">
    <property type="protein sequence ID" value="GEM90324.1"/>
    <property type="molecule type" value="Genomic_DNA"/>
</dbReference>
<evidence type="ECO:0008006" key="9">
    <source>
        <dbReference type="Google" id="ProtNLM"/>
    </source>
</evidence>
<dbReference type="Proteomes" id="UP000321827">
    <property type="component" value="Unassembled WGS sequence"/>
</dbReference>
<evidence type="ECO:0000256" key="3">
    <source>
        <dbReference type="ARBA" id="ARBA00022806"/>
    </source>
</evidence>
<dbReference type="PANTHER" id="PTHR47961">
    <property type="entry name" value="DNA POLYMERASE THETA, PUTATIVE (AFU_ORTHOLOGUE AFUA_1G05260)-RELATED"/>
    <property type="match status" value="1"/>
</dbReference>
<evidence type="ECO:0000259" key="5">
    <source>
        <dbReference type="PROSITE" id="PS51192"/>
    </source>
</evidence>
<dbReference type="GO" id="GO:0004386">
    <property type="term" value="F:helicase activity"/>
    <property type="evidence" value="ECO:0007669"/>
    <property type="project" value="UniProtKB-KW"/>
</dbReference>
<comment type="caution">
    <text evidence="7">The sequence shown here is derived from an EMBL/GenBank/DDBJ whole genome shotgun (WGS) entry which is preliminary data.</text>
</comment>
<dbReference type="SUPFAM" id="SSF52540">
    <property type="entry name" value="P-loop containing nucleoside triphosphate hydrolases"/>
    <property type="match status" value="1"/>
</dbReference>
<dbReference type="InterPro" id="IPR014001">
    <property type="entry name" value="Helicase_ATP-bd"/>
</dbReference>
<organism evidence="7 8">
    <name type="scientific">Oceanithermus desulfurans NBRC 100063</name>
    <dbReference type="NCBI Taxonomy" id="1227550"/>
    <lineage>
        <taxon>Bacteria</taxon>
        <taxon>Thermotogati</taxon>
        <taxon>Deinococcota</taxon>
        <taxon>Deinococci</taxon>
        <taxon>Thermales</taxon>
        <taxon>Thermaceae</taxon>
        <taxon>Oceanithermus</taxon>
    </lineage>
</organism>
<dbReference type="PROSITE" id="PS51194">
    <property type="entry name" value="HELICASE_CTER"/>
    <property type="match status" value="1"/>
</dbReference>
<dbReference type="PANTHER" id="PTHR47961:SF6">
    <property type="entry name" value="DNA-DIRECTED DNA POLYMERASE"/>
    <property type="match status" value="1"/>
</dbReference>
<dbReference type="GO" id="GO:0016787">
    <property type="term" value="F:hydrolase activity"/>
    <property type="evidence" value="ECO:0007669"/>
    <property type="project" value="UniProtKB-KW"/>
</dbReference>
<dbReference type="Gene3D" id="3.40.50.300">
    <property type="entry name" value="P-loop containing nucleotide triphosphate hydrolases"/>
    <property type="match status" value="2"/>
</dbReference>
<dbReference type="GO" id="GO:0005524">
    <property type="term" value="F:ATP binding"/>
    <property type="evidence" value="ECO:0007669"/>
    <property type="project" value="UniProtKB-KW"/>
</dbReference>
<keyword evidence="4" id="KW-0067">ATP-binding</keyword>
<evidence type="ECO:0000256" key="1">
    <source>
        <dbReference type="ARBA" id="ARBA00022741"/>
    </source>
</evidence>
<dbReference type="AlphaFoldDB" id="A0A511RKY1"/>
<dbReference type="SMART" id="SM00487">
    <property type="entry name" value="DEXDc"/>
    <property type="match status" value="1"/>
</dbReference>
<dbReference type="InterPro" id="IPR050474">
    <property type="entry name" value="Hel308_SKI2-like"/>
</dbReference>
<dbReference type="InterPro" id="IPR001650">
    <property type="entry name" value="Helicase_C-like"/>
</dbReference>
<dbReference type="PROSITE" id="PS51192">
    <property type="entry name" value="HELICASE_ATP_BIND_1"/>
    <property type="match status" value="1"/>
</dbReference>
<proteinExistence type="predicted"/>
<feature type="domain" description="Helicase C-terminal" evidence="6">
    <location>
        <begin position="512"/>
        <end position="695"/>
    </location>
</feature>
<evidence type="ECO:0000256" key="2">
    <source>
        <dbReference type="ARBA" id="ARBA00022801"/>
    </source>
</evidence>
<evidence type="ECO:0000259" key="6">
    <source>
        <dbReference type="PROSITE" id="PS51194"/>
    </source>
</evidence>
<dbReference type="GO" id="GO:0003676">
    <property type="term" value="F:nucleic acid binding"/>
    <property type="evidence" value="ECO:0007669"/>
    <property type="project" value="InterPro"/>
</dbReference>
<protein>
    <recommendedName>
        <fullName evidence="9">DEAD/DEAH box helicase</fullName>
    </recommendedName>
</protein>
<accession>A0A511RKY1</accession>
<feature type="domain" description="Helicase ATP-binding" evidence="5">
    <location>
        <begin position="235"/>
        <end position="408"/>
    </location>
</feature>
<evidence type="ECO:0000256" key="4">
    <source>
        <dbReference type="ARBA" id="ARBA00022840"/>
    </source>
</evidence>
<sequence length="991" mass="109436">MRETLAKWVSDADALYHVERFGFSQPPELSHLRSRGDDYFISLVSELFDRLHEPYSDSTDWSRLGNAITQAGGVGDDQSPSYHGILAPEAAVFAAAAFYFGGYPASAYLTLKAADPSAFNGIQRACYELLSRPSTISSEYVSELVSAVQKGDLASIRAQVEHAARHEKLALESGPDEWVGWRLYRQIVSKFAETNIRAVLPDGESEYWNPLVQSLLDRSPPVWDFFASQINAIESGLLEEEKTFSVQMPTGSGKTALSEILLFHHLTQHPRNAAVLLVPYRSLAAELRGTIVRRLGRMGLPARSVYGGTVPTGDEVRDLDKTRAIVATPEALSGLLSAEKGFFDRISLVICDEGHLLDGGARGVSLELLLARMRVREIGSPKVVFVSAIVPNIEEINAWLGGTEETVVRSDYRPALADFAVLRDVGKGADAAVTLELHPHQRESKFSIKHFLSRNDFRYRNYQTGRINTYAFRSVKTKAIATARKALPMGAVAVFAANKRGNQGVVVLAEELLKQLEYSLPMAAPMQFVEDSAKLQAAVEYFTLEYGDSWIGTRTLAAGAVLHHGDIPQESREVLEGLVRNEDVRLTICTNTLAEGVNLPIRTLVLYSLKRRQPDGDAEDLLARDIKNLVGRAGRAGATTKGLVICANPRQWRLIAPVAQQQPGESVSGALLELMRRLRAELSQQSLPLTNDILEGMPAYHALTDGIDATLIDLAAEELGEEELVRIAEELSSQTFAAQQAEPEIADLMKQAFKLRAQRVAAIKNAGRLSWIRETGTRVRMLESVEVKLLPMRDRWDNVEAATDPDLVEALLTWAWELPEVAEAVKAAYRDAPPSRSDFTRVLAAWIEGQPFMELALRAGTDIDTMLGVHARLISYALQVAVEQGVGLLKKLLEASDRELSQAVVDFPDHLRFGVPTPAAKELAAGGVRHRRAAVAFGRSPELEGIVDRKEVFRVALRLIQDTERWRHMGILVFENTKFDLEQAINNFDTV</sequence>
<dbReference type="Pfam" id="PF00271">
    <property type="entry name" value="Helicase_C"/>
    <property type="match status" value="1"/>
</dbReference>
<dbReference type="Pfam" id="PF00270">
    <property type="entry name" value="DEAD"/>
    <property type="match status" value="1"/>
</dbReference>
<dbReference type="InterPro" id="IPR011545">
    <property type="entry name" value="DEAD/DEAH_box_helicase_dom"/>
</dbReference>
<evidence type="ECO:0000313" key="7">
    <source>
        <dbReference type="EMBL" id="GEM90324.1"/>
    </source>
</evidence>
<gene>
    <name evidence="7" type="ORF">ODE01S_17580</name>
</gene>
<dbReference type="RefSeq" id="WP_147147953.1">
    <property type="nucleotide sequence ID" value="NZ_BJXN01000012.1"/>
</dbReference>
<reference evidence="7 8" key="1">
    <citation type="submission" date="2019-07" db="EMBL/GenBank/DDBJ databases">
        <title>Whole genome shotgun sequence of Oceanithermus desulfurans NBRC 100063.</title>
        <authorList>
            <person name="Hosoyama A."/>
            <person name="Uohara A."/>
            <person name="Ohji S."/>
            <person name="Ichikawa N."/>
        </authorList>
    </citation>
    <scope>NUCLEOTIDE SEQUENCE [LARGE SCALE GENOMIC DNA]</scope>
    <source>
        <strain evidence="7 8">NBRC 100063</strain>
    </source>
</reference>
<dbReference type="OrthoDB" id="123327at2"/>
<keyword evidence="2" id="KW-0378">Hydrolase</keyword>
<keyword evidence="3" id="KW-0347">Helicase</keyword>
<keyword evidence="1" id="KW-0547">Nucleotide-binding</keyword>